<dbReference type="CDD" id="cd10146">
    <property type="entry name" value="LabA_like_C"/>
    <property type="match status" value="1"/>
</dbReference>
<name>A0A0K8PBI1_9CHLR</name>
<dbReference type="PROSITE" id="PS51644">
    <property type="entry name" value="HTH_OST"/>
    <property type="match status" value="1"/>
</dbReference>
<dbReference type="PANTHER" id="PTHR35811:SF1">
    <property type="entry name" value="HTH OST-TYPE DOMAIN-CONTAINING PROTEIN"/>
    <property type="match status" value="1"/>
</dbReference>
<protein>
    <submittedName>
        <fullName evidence="2">Uncharacterized conserved protein, LabA/DUF88 family</fullName>
    </submittedName>
</protein>
<feature type="domain" description="HTH OST-type" evidence="1">
    <location>
        <begin position="197"/>
        <end position="274"/>
    </location>
</feature>
<dbReference type="PANTHER" id="PTHR35811">
    <property type="entry name" value="SLR1870 PROTEIN"/>
    <property type="match status" value="1"/>
</dbReference>
<dbReference type="PATRIC" id="fig|1678840.3.peg.536"/>
<dbReference type="EMBL" id="DF968180">
    <property type="protein sequence ID" value="GAP39505.1"/>
    <property type="molecule type" value="Genomic_DNA"/>
</dbReference>
<dbReference type="Pfam" id="PF01936">
    <property type="entry name" value="NYN"/>
    <property type="match status" value="1"/>
</dbReference>
<dbReference type="InterPro" id="IPR025605">
    <property type="entry name" value="OST-HTH/LOTUS_dom"/>
</dbReference>
<sequence length="276" mass="30768">MAKDFDLQNNSFTIRDITDVTPTQRIAMLIDGDNAQPALIDKILAETTKYGMITIRRIYGDWTASNMGGWKDVLQTHAIQPIQQFRYTVGKNATDSAMIIDAMDIFYSGTVDAFCIVSSDSDYTRLATRIREQGIFVLGVGKKTTPRAFVNACDQFVYTENLIPKEPLKSINNVVTHKRKTKTVEPASSILPDTDNSSPDPLPLLRSAFDLAVRDNGWAFLGTLGHHLQQLDPGFDSRTFGFKRLSLMIQAYPDDIETKEVKGADGTSVIYARMKS</sequence>
<dbReference type="OrthoDB" id="2379772at2"/>
<dbReference type="Gene3D" id="3.30.420.610">
    <property type="entry name" value="LOTUS domain-like"/>
    <property type="match status" value="1"/>
</dbReference>
<dbReference type="Pfam" id="PF12872">
    <property type="entry name" value="OST-HTH"/>
    <property type="match status" value="1"/>
</dbReference>
<evidence type="ECO:0000313" key="2">
    <source>
        <dbReference type="EMBL" id="GAP39505.1"/>
    </source>
</evidence>
<dbReference type="GO" id="GO:0004540">
    <property type="term" value="F:RNA nuclease activity"/>
    <property type="evidence" value="ECO:0007669"/>
    <property type="project" value="InterPro"/>
</dbReference>
<accession>A0A0K8PBI1</accession>
<evidence type="ECO:0000313" key="3">
    <source>
        <dbReference type="Proteomes" id="UP000053370"/>
    </source>
</evidence>
<dbReference type="Gene3D" id="3.40.50.1010">
    <property type="entry name" value="5'-nuclease"/>
    <property type="match status" value="1"/>
</dbReference>
<dbReference type="InterPro" id="IPR041966">
    <property type="entry name" value="LOTUS-like"/>
</dbReference>
<dbReference type="STRING" id="1678840.ATC1_1235"/>
<dbReference type="CDD" id="cd11297">
    <property type="entry name" value="PIN_LabA-like_N_1"/>
    <property type="match status" value="1"/>
</dbReference>
<proteinExistence type="predicted"/>
<keyword evidence="3" id="KW-1185">Reference proteome</keyword>
<dbReference type="AlphaFoldDB" id="A0A0K8PBI1"/>
<organism evidence="2">
    <name type="scientific">Flexilinea flocculi</name>
    <dbReference type="NCBI Taxonomy" id="1678840"/>
    <lineage>
        <taxon>Bacteria</taxon>
        <taxon>Bacillati</taxon>
        <taxon>Chloroflexota</taxon>
        <taxon>Anaerolineae</taxon>
        <taxon>Anaerolineales</taxon>
        <taxon>Anaerolineaceae</taxon>
        <taxon>Flexilinea</taxon>
    </lineage>
</organism>
<gene>
    <name evidence="2" type="ORF">ATC1_1235</name>
</gene>
<dbReference type="Proteomes" id="UP000053370">
    <property type="component" value="Unassembled WGS sequence"/>
</dbReference>
<dbReference type="RefSeq" id="WP_082174622.1">
    <property type="nucleotide sequence ID" value="NZ_DF968180.1"/>
</dbReference>
<reference evidence="2" key="1">
    <citation type="journal article" date="2015" name="Genome Announc.">
        <title>Draft Genome Sequence of Anaerolineae Strain TC1, a Novel Isolate from a Methanogenic Wastewater Treatment System.</title>
        <authorList>
            <person name="Matsuura N."/>
            <person name="Tourlousse D.M."/>
            <person name="Sun L."/>
            <person name="Toyonaga M."/>
            <person name="Kuroda K."/>
            <person name="Ohashi A."/>
            <person name="Cruz R."/>
            <person name="Yamaguchi T."/>
            <person name="Sekiguchi Y."/>
        </authorList>
    </citation>
    <scope>NUCLEOTIDE SEQUENCE [LARGE SCALE GENOMIC DNA]</scope>
    <source>
        <strain evidence="2">TC1</strain>
    </source>
</reference>
<evidence type="ECO:0000259" key="1">
    <source>
        <dbReference type="PROSITE" id="PS51644"/>
    </source>
</evidence>
<dbReference type="InterPro" id="IPR021139">
    <property type="entry name" value="NYN"/>
</dbReference>